<comment type="caution">
    <text evidence="2">The sequence shown here is derived from an EMBL/GenBank/DDBJ whole genome shotgun (WGS) entry which is preliminary data.</text>
</comment>
<feature type="region of interest" description="Disordered" evidence="1">
    <location>
        <begin position="1"/>
        <end position="40"/>
    </location>
</feature>
<proteinExistence type="predicted"/>
<evidence type="ECO:0000313" key="2">
    <source>
        <dbReference type="EMBL" id="KRG68770.1"/>
    </source>
</evidence>
<organism evidence="2 3">
    <name type="scientific">Pseudoxanthomonas dokdonensis</name>
    <dbReference type="NCBI Taxonomy" id="344882"/>
    <lineage>
        <taxon>Bacteria</taxon>
        <taxon>Pseudomonadati</taxon>
        <taxon>Pseudomonadota</taxon>
        <taxon>Gammaproteobacteria</taxon>
        <taxon>Lysobacterales</taxon>
        <taxon>Lysobacteraceae</taxon>
        <taxon>Pseudoxanthomonas</taxon>
    </lineage>
</organism>
<sequence length="84" mass="9013">MAVTHLRSPAAASSPLQPAGDAHTQSTATPQRAPAPPVDYPPSLKLAALWLSRQPDGGLERVVDGLQIDELQLARWRATLARPR</sequence>
<name>A0A0R0CQR3_9GAMM</name>
<feature type="compositionally biased region" description="Low complexity" evidence="1">
    <location>
        <begin position="8"/>
        <end position="19"/>
    </location>
</feature>
<evidence type="ECO:0000256" key="1">
    <source>
        <dbReference type="SAM" id="MobiDB-lite"/>
    </source>
</evidence>
<dbReference type="EMBL" id="LDJL01000011">
    <property type="protein sequence ID" value="KRG68770.1"/>
    <property type="molecule type" value="Genomic_DNA"/>
</dbReference>
<keyword evidence="3" id="KW-1185">Reference proteome</keyword>
<gene>
    <name evidence="2" type="ORF">ABB29_09730</name>
</gene>
<protein>
    <submittedName>
        <fullName evidence="2">Uncharacterized protein</fullName>
    </submittedName>
</protein>
<accession>A0A0R0CQR3</accession>
<reference evidence="2 3" key="1">
    <citation type="submission" date="2015-05" db="EMBL/GenBank/DDBJ databases">
        <title>Genome sequencing and analysis of members of genus Stenotrophomonas.</title>
        <authorList>
            <person name="Patil P.P."/>
            <person name="Midha S."/>
            <person name="Patil P.B."/>
        </authorList>
    </citation>
    <scope>NUCLEOTIDE SEQUENCE [LARGE SCALE GENOMIC DNA]</scope>
    <source>
        <strain evidence="2 3">DSM 21858</strain>
    </source>
</reference>
<dbReference type="Proteomes" id="UP000052052">
    <property type="component" value="Unassembled WGS sequence"/>
</dbReference>
<dbReference type="PATRIC" id="fig|344882.3.peg.314"/>
<dbReference type="AlphaFoldDB" id="A0A0R0CQR3"/>
<evidence type="ECO:0000313" key="3">
    <source>
        <dbReference type="Proteomes" id="UP000052052"/>
    </source>
</evidence>